<sequence length="231" mass="24491">MGVMLALLLPLIGFAFLDSLNVLNLGVTTAVVYDSRLSRRSPLPAGVSFIAGVFAATATFGVLTVFGLSFLTDRADVDVTPTVRYWAQLVLGLVLIAVAAFSGRASGVAPPERVVRAARRNPWLFVIVGLAVGFGQSATSVPYLSALALISAHQPIPFAWPVLVLGYCAVALSFSVFVLALSTVRTIRARRVQRHLVRAITRFGPPVVRVLFGIIGVVLVVGALLNHGALF</sequence>
<organism evidence="2 3">
    <name type="scientific">Mycolicibacterium sediminis</name>
    <dbReference type="NCBI Taxonomy" id="1286180"/>
    <lineage>
        <taxon>Bacteria</taxon>
        <taxon>Bacillati</taxon>
        <taxon>Actinomycetota</taxon>
        <taxon>Actinomycetes</taxon>
        <taxon>Mycobacteriales</taxon>
        <taxon>Mycobacteriaceae</taxon>
        <taxon>Mycolicibacterium</taxon>
    </lineage>
</organism>
<dbReference type="InterPro" id="IPR021315">
    <property type="entry name" value="Gap/Sap"/>
</dbReference>
<keyword evidence="1" id="KW-0812">Transmembrane</keyword>
<feature type="transmembrane region" description="Helical" evidence="1">
    <location>
        <begin position="158"/>
        <end position="182"/>
    </location>
</feature>
<dbReference type="Pfam" id="PF11139">
    <property type="entry name" value="SfLAP"/>
    <property type="match status" value="1"/>
</dbReference>
<feature type="transmembrane region" description="Helical" evidence="1">
    <location>
        <begin position="6"/>
        <end position="33"/>
    </location>
</feature>
<gene>
    <name evidence="2" type="ORF">MSEDJ_08020</name>
</gene>
<feature type="transmembrane region" description="Helical" evidence="1">
    <location>
        <begin position="45"/>
        <end position="71"/>
    </location>
</feature>
<evidence type="ECO:0000313" key="3">
    <source>
        <dbReference type="Proteomes" id="UP000467193"/>
    </source>
</evidence>
<keyword evidence="1" id="KW-1133">Transmembrane helix</keyword>
<dbReference type="EMBL" id="AP022588">
    <property type="protein sequence ID" value="BBY26706.1"/>
    <property type="molecule type" value="Genomic_DNA"/>
</dbReference>
<dbReference type="Proteomes" id="UP000467193">
    <property type="component" value="Chromosome"/>
</dbReference>
<evidence type="ECO:0000313" key="2">
    <source>
        <dbReference type="EMBL" id="BBY26706.1"/>
    </source>
</evidence>
<feature type="transmembrane region" description="Helical" evidence="1">
    <location>
        <begin position="83"/>
        <end position="102"/>
    </location>
</feature>
<evidence type="ECO:0000256" key="1">
    <source>
        <dbReference type="SAM" id="Phobius"/>
    </source>
</evidence>
<reference evidence="2 3" key="1">
    <citation type="journal article" date="2019" name="Emerg. Microbes Infect.">
        <title>Comprehensive subspecies identification of 175 nontuberculous mycobacteria species based on 7547 genomic profiles.</title>
        <authorList>
            <person name="Matsumoto Y."/>
            <person name="Kinjo T."/>
            <person name="Motooka D."/>
            <person name="Nabeya D."/>
            <person name="Jung N."/>
            <person name="Uechi K."/>
            <person name="Horii T."/>
            <person name="Iida T."/>
            <person name="Fujita J."/>
            <person name="Nakamura S."/>
        </authorList>
    </citation>
    <scope>NUCLEOTIDE SEQUENCE [LARGE SCALE GENOMIC DNA]</scope>
    <source>
        <strain evidence="2 3">JCM 17899</strain>
    </source>
</reference>
<name>A0A7I7QLF3_9MYCO</name>
<keyword evidence="1" id="KW-0472">Membrane</keyword>
<dbReference type="AlphaFoldDB" id="A0A7I7QLF3"/>
<proteinExistence type="predicted"/>
<dbReference type="KEGG" id="msei:MSEDJ_08020"/>
<feature type="transmembrane region" description="Helical" evidence="1">
    <location>
        <begin position="123"/>
        <end position="152"/>
    </location>
</feature>
<evidence type="ECO:0008006" key="4">
    <source>
        <dbReference type="Google" id="ProtNLM"/>
    </source>
</evidence>
<feature type="transmembrane region" description="Helical" evidence="1">
    <location>
        <begin position="203"/>
        <end position="225"/>
    </location>
</feature>
<accession>A0A7I7QLF3</accession>
<protein>
    <recommendedName>
        <fullName evidence="4">Sap-like sulfolipid-1-addressing protein</fullName>
    </recommendedName>
</protein>
<keyword evidence="3" id="KW-1185">Reference proteome</keyword>